<proteinExistence type="predicted"/>
<sequence>MALSRRWNRQPGWCWRLLSAAGTAGATISANAAALTGNNSASSAPPNADTLSLIKEFEGFEPAPAPDPIEHRSSSGIRRTDVVDCLHAAIGGTVNDNQFGALTAIIVHARMQIRSHARNCRSSIRLAAEGVGWVDEEESGGDRVIPDSVEYGCTSSVLGADQMG</sequence>
<keyword evidence="3" id="KW-1185">Reference proteome</keyword>
<accession>A0A9W8JP57</accession>
<name>A0A9W8JP57_9AGAR</name>
<evidence type="ECO:0000313" key="2">
    <source>
        <dbReference type="EMBL" id="KAJ3492568.1"/>
    </source>
</evidence>
<dbReference type="EMBL" id="JANKHO010002427">
    <property type="protein sequence ID" value="KAJ3492568.1"/>
    <property type="molecule type" value="Genomic_DNA"/>
</dbReference>
<dbReference type="Proteomes" id="UP001148786">
    <property type="component" value="Unassembled WGS sequence"/>
</dbReference>
<protein>
    <submittedName>
        <fullName evidence="2">Uncharacterized protein</fullName>
    </submittedName>
</protein>
<feature type="signal peptide" evidence="1">
    <location>
        <begin position="1"/>
        <end position="26"/>
    </location>
</feature>
<organism evidence="2 3">
    <name type="scientific">Agrocybe chaxingu</name>
    <dbReference type="NCBI Taxonomy" id="84603"/>
    <lineage>
        <taxon>Eukaryota</taxon>
        <taxon>Fungi</taxon>
        <taxon>Dikarya</taxon>
        <taxon>Basidiomycota</taxon>
        <taxon>Agaricomycotina</taxon>
        <taxon>Agaricomycetes</taxon>
        <taxon>Agaricomycetidae</taxon>
        <taxon>Agaricales</taxon>
        <taxon>Agaricineae</taxon>
        <taxon>Strophariaceae</taxon>
        <taxon>Agrocybe</taxon>
    </lineage>
</organism>
<gene>
    <name evidence="2" type="ORF">NLJ89_g11207</name>
</gene>
<keyword evidence="1" id="KW-0732">Signal</keyword>
<reference evidence="2" key="1">
    <citation type="submission" date="2022-07" db="EMBL/GenBank/DDBJ databases">
        <title>Genome Sequence of Agrocybe chaxingu.</title>
        <authorList>
            <person name="Buettner E."/>
        </authorList>
    </citation>
    <scope>NUCLEOTIDE SEQUENCE</scope>
    <source>
        <strain evidence="2">MP-N11</strain>
    </source>
</reference>
<feature type="chain" id="PRO_5040977531" evidence="1">
    <location>
        <begin position="27"/>
        <end position="164"/>
    </location>
</feature>
<evidence type="ECO:0000256" key="1">
    <source>
        <dbReference type="SAM" id="SignalP"/>
    </source>
</evidence>
<dbReference type="AlphaFoldDB" id="A0A9W8JP57"/>
<comment type="caution">
    <text evidence="2">The sequence shown here is derived from an EMBL/GenBank/DDBJ whole genome shotgun (WGS) entry which is preliminary data.</text>
</comment>
<evidence type="ECO:0000313" key="3">
    <source>
        <dbReference type="Proteomes" id="UP001148786"/>
    </source>
</evidence>